<accession>A0A8J8NKQ2</accession>
<dbReference type="PROSITE" id="PS51257">
    <property type="entry name" value="PROKAR_LIPOPROTEIN"/>
    <property type="match status" value="1"/>
</dbReference>
<keyword evidence="3" id="KW-1185">Reference proteome</keyword>
<sequence length="250" mass="28300">MMKHRSVLNFSVLAVVACNLSLSQQADWPSVKVASTFNSTMSLYTWDGSNLNPLQDTQAVLLVDAVRNKAMIHSKIQVPLFGSVNADMLVDFTNGSTMMYTPFLGLCERDSLDGQFSLSTLFALLSNQQLNITQYEGSKSAPWDLNTSEWQFHSEVDLNGTDYVLDSYFEQSSSNLKWAHYPNKGVAIQFAQGGLQPAQFKDSDFVISQCNNQANTNVRFVDRDPSDHNDWFKFWFGFPRMEIMQRQADQ</sequence>
<gene>
    <name evidence="2" type="ORF">FGO68_gene6757</name>
</gene>
<dbReference type="Proteomes" id="UP000785679">
    <property type="component" value="Unassembled WGS sequence"/>
</dbReference>
<feature type="chain" id="PRO_5035192520" evidence="1">
    <location>
        <begin position="26"/>
        <end position="250"/>
    </location>
</feature>
<name>A0A8J8NKQ2_HALGN</name>
<feature type="signal peptide" evidence="1">
    <location>
        <begin position="1"/>
        <end position="25"/>
    </location>
</feature>
<proteinExistence type="predicted"/>
<evidence type="ECO:0000313" key="3">
    <source>
        <dbReference type="Proteomes" id="UP000785679"/>
    </source>
</evidence>
<protein>
    <submittedName>
        <fullName evidence="2">Uncharacterized protein</fullName>
    </submittedName>
</protein>
<evidence type="ECO:0000256" key="1">
    <source>
        <dbReference type="SAM" id="SignalP"/>
    </source>
</evidence>
<evidence type="ECO:0000313" key="2">
    <source>
        <dbReference type="EMBL" id="TNV76380.1"/>
    </source>
</evidence>
<keyword evidence="1" id="KW-0732">Signal</keyword>
<dbReference type="AlphaFoldDB" id="A0A8J8NKQ2"/>
<organism evidence="2 3">
    <name type="scientific">Halteria grandinella</name>
    <dbReference type="NCBI Taxonomy" id="5974"/>
    <lineage>
        <taxon>Eukaryota</taxon>
        <taxon>Sar</taxon>
        <taxon>Alveolata</taxon>
        <taxon>Ciliophora</taxon>
        <taxon>Intramacronucleata</taxon>
        <taxon>Spirotrichea</taxon>
        <taxon>Stichotrichia</taxon>
        <taxon>Sporadotrichida</taxon>
        <taxon>Halteriidae</taxon>
        <taxon>Halteria</taxon>
    </lineage>
</organism>
<dbReference type="EMBL" id="RRYP01013701">
    <property type="protein sequence ID" value="TNV76380.1"/>
    <property type="molecule type" value="Genomic_DNA"/>
</dbReference>
<comment type="caution">
    <text evidence="2">The sequence shown here is derived from an EMBL/GenBank/DDBJ whole genome shotgun (WGS) entry which is preliminary data.</text>
</comment>
<reference evidence="2" key="1">
    <citation type="submission" date="2019-06" db="EMBL/GenBank/DDBJ databases">
        <authorList>
            <person name="Zheng W."/>
        </authorList>
    </citation>
    <scope>NUCLEOTIDE SEQUENCE</scope>
    <source>
        <strain evidence="2">QDHG01</strain>
    </source>
</reference>